<dbReference type="PANTHER" id="PTHR46060">
    <property type="entry name" value="MARINER MOS1 TRANSPOSASE-LIKE PROTEIN"/>
    <property type="match status" value="1"/>
</dbReference>
<accession>A0A4Y2F896</accession>
<keyword evidence="2" id="KW-1185">Reference proteome</keyword>
<dbReference type="EMBL" id="BGPR01095102">
    <property type="protein sequence ID" value="GBM37217.1"/>
    <property type="molecule type" value="Genomic_DNA"/>
</dbReference>
<sequence>WLIYIRVGWRSTVRHTFSEGRTDVHEEHVTGRPSVISDALLRNTEEAIQANRRLTLRELHKIISEVSISTLYECVAVTLGYHKLCARWVSKMLTDEHKKKRMGFAFDYLTRYAETGVELLNHIVTARALSLATSTYFFT</sequence>
<dbReference type="InterPro" id="IPR052709">
    <property type="entry name" value="Transposase-MT_Hybrid"/>
</dbReference>
<proteinExistence type="predicted"/>
<dbReference type="OrthoDB" id="6436843at2759"/>
<protein>
    <recommendedName>
        <fullName evidence="3">Mos1 transposase HTH domain-containing protein</fullName>
    </recommendedName>
</protein>
<dbReference type="AlphaFoldDB" id="A0A4Y2F896"/>
<comment type="caution">
    <text evidence="1">The sequence shown here is derived from an EMBL/GenBank/DDBJ whole genome shotgun (WGS) entry which is preliminary data.</text>
</comment>
<dbReference type="Proteomes" id="UP000499080">
    <property type="component" value="Unassembled WGS sequence"/>
</dbReference>
<evidence type="ECO:0000313" key="2">
    <source>
        <dbReference type="Proteomes" id="UP000499080"/>
    </source>
</evidence>
<evidence type="ECO:0000313" key="1">
    <source>
        <dbReference type="EMBL" id="GBM37217.1"/>
    </source>
</evidence>
<feature type="non-terminal residue" evidence="1">
    <location>
        <position position="1"/>
    </location>
</feature>
<name>A0A4Y2F896_ARAVE</name>
<gene>
    <name evidence="1" type="ORF">AVEN_119568_1</name>
</gene>
<organism evidence="1 2">
    <name type="scientific">Araneus ventricosus</name>
    <name type="common">Orbweaver spider</name>
    <name type="synonym">Epeira ventricosa</name>
    <dbReference type="NCBI Taxonomy" id="182803"/>
    <lineage>
        <taxon>Eukaryota</taxon>
        <taxon>Metazoa</taxon>
        <taxon>Ecdysozoa</taxon>
        <taxon>Arthropoda</taxon>
        <taxon>Chelicerata</taxon>
        <taxon>Arachnida</taxon>
        <taxon>Araneae</taxon>
        <taxon>Araneomorphae</taxon>
        <taxon>Entelegynae</taxon>
        <taxon>Araneoidea</taxon>
        <taxon>Araneidae</taxon>
        <taxon>Araneus</taxon>
    </lineage>
</organism>
<dbReference type="PANTHER" id="PTHR46060:SF1">
    <property type="entry name" value="MARINER MOS1 TRANSPOSASE-LIKE PROTEIN"/>
    <property type="match status" value="1"/>
</dbReference>
<reference evidence="1 2" key="1">
    <citation type="journal article" date="2019" name="Sci. Rep.">
        <title>Orb-weaving spider Araneus ventricosus genome elucidates the spidroin gene catalogue.</title>
        <authorList>
            <person name="Kono N."/>
            <person name="Nakamura H."/>
            <person name="Ohtoshi R."/>
            <person name="Moran D.A.P."/>
            <person name="Shinohara A."/>
            <person name="Yoshida Y."/>
            <person name="Fujiwara M."/>
            <person name="Mori M."/>
            <person name="Tomita M."/>
            <person name="Arakawa K."/>
        </authorList>
    </citation>
    <scope>NUCLEOTIDE SEQUENCE [LARGE SCALE GENOMIC DNA]</scope>
</reference>
<evidence type="ECO:0008006" key="3">
    <source>
        <dbReference type="Google" id="ProtNLM"/>
    </source>
</evidence>